<feature type="compositionally biased region" description="Polar residues" evidence="12">
    <location>
        <begin position="369"/>
        <end position="381"/>
    </location>
</feature>
<keyword evidence="8" id="KW-0010">Activator</keyword>
<sequence length="1099" mass="117731">MTHAAQSASLLSQHPDSRWPSALLSAGPSTMTDGGHEFIYQASFPSPYNRAGGFLHHNSLPHHGYRQPVYAYNGYGESEPQGLLPFGPCRFGDPTSTSVTVAQRESSSTLTPPSTSSSPVNDLKVQFAGTAEGDPSADETAANDLQRKKHLEAVLWMRNKLASMEDSTGAPTVMAAAAAAGAITATAAERYYCGRSDKSSGLEGNTVTAEDEVKMKTSYEDRSQQADGGVQRFDDRLLKYTQEALLGLRCDAHCKESINVNFSGNGFYCHQDRGPLSSRTNSTDQSRASYDESSRKLENDVSTATTAADITVITGENEFVARLPTTDAAWSVFNRTDKSDRGSNSSDGMQGSCIAKTAGAIQEAAMQIQPSNSTDGESTSKYRQHPSPCASTAPNHFLSSTSVSDQSPYRAGVLQQNQDGPYETAQAYHLNSSAIGYGGLPPRTNFIGEPTCTHSHQAYDQAQGRQQREDCVSPPRRDNGDIFSDCSAAYHSAAAMAAAAVVAQAAVDNATACSNSKPSESIYEGSTAPIRAVNGLASSRISKNKKLSIAEGRECVNCGATTTPLWRRDGQGNYLCNACGLYQKMNGQNRPLIKPKRRLQSSSRRTGTICSNCHTATTTLWRRNNSGEPVCNACGLYFKLHSVQRPISMKKDGIQTRNRKVSQKSKKNKANLCPELGMAELSLDCLIKPTLSHLTAAGHLAAAAGYPHKMSSYMSSYLDGVSSAYGGRQAGGYYGGPIVGGEVAPMHHLTPTAAAAAMVAHQCGGLPYSVTGAAPGLISAGPPSNFNLAYQQHFRNSEGPVACVQEANFAGRLGLTQDSCCFSGQAPTSGFVQTGGVSNIKAQGLFQSASSPERSQNPEIPSLLQRNPSSSSSSSSSYINSIFEGKRDAPFRNPSMMPSSNDQLSSTPNAYDFTNFQFTVPKALSAGRFPTAFFTAKSGVDYPTASTSQRQQNQQQLPSHPSDIKMDPSEPALQYRRLLGSTSTMGRIRSPYSQRTLNFQQQQQQQEGYMETEGQDEDKFCATNQVVPGRPGFGNSFDCRYQSAPQAFQGLHQQFGGRDRTDGVSSRHTTASQMAAAVAYISAAAKAGHHTDETASLMY</sequence>
<feature type="compositionally biased region" description="Polar residues" evidence="12">
    <location>
        <begin position="389"/>
        <end position="405"/>
    </location>
</feature>
<feature type="region of interest" description="Disordered" evidence="12">
    <location>
        <begin position="273"/>
        <end position="299"/>
    </location>
</feature>
<feature type="compositionally biased region" description="Polar residues" evidence="12">
    <location>
        <begin position="277"/>
        <end position="288"/>
    </location>
</feature>
<evidence type="ECO:0000256" key="5">
    <source>
        <dbReference type="ARBA" id="ARBA00022833"/>
    </source>
</evidence>
<evidence type="ECO:0000256" key="12">
    <source>
        <dbReference type="SAM" id="MobiDB-lite"/>
    </source>
</evidence>
<dbReference type="GO" id="GO:0008270">
    <property type="term" value="F:zinc ion binding"/>
    <property type="evidence" value="ECO:0007669"/>
    <property type="project" value="UniProtKB-KW"/>
</dbReference>
<dbReference type="GO" id="GO:0000981">
    <property type="term" value="F:DNA-binding transcription factor activity, RNA polymerase II-specific"/>
    <property type="evidence" value="ECO:0007669"/>
    <property type="project" value="TreeGrafter"/>
</dbReference>
<feature type="compositionally biased region" description="Polar residues" evidence="12">
    <location>
        <begin position="95"/>
        <end position="105"/>
    </location>
</feature>
<protein>
    <recommendedName>
        <fullName evidence="13">GATA-type domain-containing protein</fullName>
    </recommendedName>
</protein>
<dbReference type="Pfam" id="PF00320">
    <property type="entry name" value="GATA"/>
    <property type="match status" value="2"/>
</dbReference>
<dbReference type="AlphaFoldDB" id="A0A0V0JB44"/>
<feature type="compositionally biased region" description="Basic and acidic residues" evidence="12">
    <location>
        <begin position="289"/>
        <end position="299"/>
    </location>
</feature>
<keyword evidence="7" id="KW-0238">DNA-binding</keyword>
<evidence type="ECO:0000256" key="3">
    <source>
        <dbReference type="ARBA" id="ARBA00022737"/>
    </source>
</evidence>
<feature type="region of interest" description="Disordered" evidence="12">
    <location>
        <begin position="1"/>
        <end position="27"/>
    </location>
</feature>
<keyword evidence="9" id="KW-0804">Transcription</keyword>
<organism evidence="14">
    <name type="scientific">Schistocephalus solidus</name>
    <name type="common">Tapeworm</name>
    <dbReference type="NCBI Taxonomy" id="70667"/>
    <lineage>
        <taxon>Eukaryota</taxon>
        <taxon>Metazoa</taxon>
        <taxon>Spiralia</taxon>
        <taxon>Lophotrochozoa</taxon>
        <taxon>Platyhelminthes</taxon>
        <taxon>Cestoda</taxon>
        <taxon>Eucestoda</taxon>
        <taxon>Diphyllobothriidea</taxon>
        <taxon>Diphyllobothriidae</taxon>
        <taxon>Schistocephalus</taxon>
    </lineage>
</organism>
<name>A0A0V0JB44_SCHSO</name>
<reference evidence="14" key="1">
    <citation type="submission" date="2016-01" db="EMBL/GenBank/DDBJ databases">
        <title>Reference transcriptome for the parasite Schistocephalus solidus: insights into the molecular evolution of parasitism.</title>
        <authorList>
            <person name="Hebert F.O."/>
            <person name="Grambauer S."/>
            <person name="Barber I."/>
            <person name="Landry C.R."/>
            <person name="Aubin-Horth N."/>
        </authorList>
    </citation>
    <scope>NUCLEOTIDE SEQUENCE</scope>
</reference>
<feature type="compositionally biased region" description="Low complexity" evidence="12">
    <location>
        <begin position="106"/>
        <end position="119"/>
    </location>
</feature>
<dbReference type="PANTHER" id="PTHR10071:SF281">
    <property type="entry name" value="BOX A-BINDING FACTOR-RELATED"/>
    <property type="match status" value="1"/>
</dbReference>
<dbReference type="PRINTS" id="PR00619">
    <property type="entry name" value="GATAZNFINGER"/>
</dbReference>
<feature type="region of interest" description="Disordered" evidence="12">
    <location>
        <begin position="369"/>
        <end position="405"/>
    </location>
</feature>
<accession>A0A0V0JB44</accession>
<dbReference type="InterPro" id="IPR013088">
    <property type="entry name" value="Znf_NHR/GATA"/>
</dbReference>
<dbReference type="EMBL" id="GEEE01000273">
    <property type="protein sequence ID" value="JAP62952.1"/>
    <property type="molecule type" value="Transcribed_RNA"/>
</dbReference>
<dbReference type="PANTHER" id="PTHR10071">
    <property type="entry name" value="TRANSCRIPTION FACTOR GATA FAMILY MEMBER"/>
    <property type="match status" value="1"/>
</dbReference>
<evidence type="ECO:0000313" key="14">
    <source>
        <dbReference type="EMBL" id="JAP62952.1"/>
    </source>
</evidence>
<evidence type="ECO:0000256" key="4">
    <source>
        <dbReference type="ARBA" id="ARBA00022771"/>
    </source>
</evidence>
<evidence type="ECO:0000259" key="13">
    <source>
        <dbReference type="PROSITE" id="PS50114"/>
    </source>
</evidence>
<dbReference type="InterPro" id="IPR039355">
    <property type="entry name" value="Transcription_factor_GATA"/>
</dbReference>
<keyword evidence="2" id="KW-0479">Metal-binding</keyword>
<feature type="compositionally biased region" description="Polar residues" evidence="12">
    <location>
        <begin position="896"/>
        <end position="908"/>
    </location>
</feature>
<keyword evidence="3" id="KW-0677">Repeat</keyword>
<feature type="region of interest" description="Disordered" evidence="12">
    <location>
        <begin position="847"/>
        <end position="908"/>
    </location>
</feature>
<feature type="region of interest" description="Disordered" evidence="12">
    <location>
        <begin position="95"/>
        <end position="121"/>
    </location>
</feature>
<keyword evidence="6" id="KW-0805">Transcription regulation</keyword>
<dbReference type="GO" id="GO:0045165">
    <property type="term" value="P:cell fate commitment"/>
    <property type="evidence" value="ECO:0007669"/>
    <property type="project" value="TreeGrafter"/>
</dbReference>
<dbReference type="GO" id="GO:0005634">
    <property type="term" value="C:nucleus"/>
    <property type="evidence" value="ECO:0007669"/>
    <property type="project" value="UniProtKB-SubCell"/>
</dbReference>
<evidence type="ECO:0000256" key="2">
    <source>
        <dbReference type="ARBA" id="ARBA00022723"/>
    </source>
</evidence>
<dbReference type="PROSITE" id="PS00344">
    <property type="entry name" value="GATA_ZN_FINGER_1"/>
    <property type="match status" value="2"/>
</dbReference>
<dbReference type="GO" id="GO:0000978">
    <property type="term" value="F:RNA polymerase II cis-regulatory region sequence-specific DNA binding"/>
    <property type="evidence" value="ECO:0007669"/>
    <property type="project" value="TreeGrafter"/>
</dbReference>
<proteinExistence type="predicted"/>
<gene>
    <name evidence="14" type="ORF">TR136355</name>
</gene>
<dbReference type="SMART" id="SM00401">
    <property type="entry name" value="ZnF_GATA"/>
    <property type="match status" value="2"/>
</dbReference>
<dbReference type="PROSITE" id="PS50114">
    <property type="entry name" value="GATA_ZN_FINGER_2"/>
    <property type="match status" value="2"/>
</dbReference>
<keyword evidence="10" id="KW-0539">Nucleus</keyword>
<evidence type="ECO:0000256" key="1">
    <source>
        <dbReference type="ARBA" id="ARBA00004123"/>
    </source>
</evidence>
<dbReference type="InterPro" id="IPR000679">
    <property type="entry name" value="Znf_GATA"/>
</dbReference>
<feature type="domain" description="GATA-type" evidence="13">
    <location>
        <begin position="549"/>
        <end position="604"/>
    </location>
</feature>
<evidence type="ECO:0000256" key="6">
    <source>
        <dbReference type="ARBA" id="ARBA00023015"/>
    </source>
</evidence>
<keyword evidence="4 11" id="KW-0863">Zinc-finger</keyword>
<dbReference type="CDD" id="cd00202">
    <property type="entry name" value="ZnF_GATA"/>
    <property type="match status" value="2"/>
</dbReference>
<dbReference type="FunFam" id="3.30.50.10:FF:000032">
    <property type="entry name" value="Transcription factor GATA-3"/>
    <property type="match status" value="1"/>
</dbReference>
<dbReference type="Gene3D" id="3.30.50.10">
    <property type="entry name" value="Erythroid Transcription Factor GATA-1, subunit A"/>
    <property type="match status" value="2"/>
</dbReference>
<feature type="compositionally biased region" description="Polar residues" evidence="12">
    <location>
        <begin position="1"/>
        <end position="14"/>
    </location>
</feature>
<dbReference type="FunFam" id="3.30.50.10:FF:000001">
    <property type="entry name" value="GATA transcription factor (GATAd)"/>
    <property type="match status" value="1"/>
</dbReference>
<dbReference type="SUPFAM" id="SSF57716">
    <property type="entry name" value="Glucocorticoid receptor-like (DNA-binding domain)"/>
    <property type="match status" value="2"/>
</dbReference>
<evidence type="ECO:0000256" key="7">
    <source>
        <dbReference type="ARBA" id="ARBA00023125"/>
    </source>
</evidence>
<comment type="subcellular location">
    <subcellularLocation>
        <location evidence="1">Nucleus</location>
    </subcellularLocation>
</comment>
<dbReference type="GO" id="GO:0000122">
    <property type="term" value="P:negative regulation of transcription by RNA polymerase II"/>
    <property type="evidence" value="ECO:0007669"/>
    <property type="project" value="TreeGrafter"/>
</dbReference>
<evidence type="ECO:0000256" key="8">
    <source>
        <dbReference type="ARBA" id="ARBA00023159"/>
    </source>
</evidence>
<keyword evidence="5" id="KW-0862">Zinc</keyword>
<evidence type="ECO:0000256" key="9">
    <source>
        <dbReference type="ARBA" id="ARBA00023163"/>
    </source>
</evidence>
<evidence type="ECO:0000256" key="11">
    <source>
        <dbReference type="PROSITE-ProRule" id="PRU00094"/>
    </source>
</evidence>
<evidence type="ECO:0000256" key="10">
    <source>
        <dbReference type="ARBA" id="ARBA00023242"/>
    </source>
</evidence>
<feature type="compositionally biased region" description="Polar residues" evidence="12">
    <location>
        <begin position="847"/>
        <end position="868"/>
    </location>
</feature>
<feature type="region of interest" description="Disordered" evidence="12">
    <location>
        <begin position="942"/>
        <end position="968"/>
    </location>
</feature>
<dbReference type="GO" id="GO:0045944">
    <property type="term" value="P:positive regulation of transcription by RNA polymerase II"/>
    <property type="evidence" value="ECO:0007669"/>
    <property type="project" value="TreeGrafter"/>
</dbReference>
<feature type="domain" description="GATA-type" evidence="13">
    <location>
        <begin position="604"/>
        <end position="657"/>
    </location>
</feature>